<dbReference type="RefSeq" id="WP_106876551.1">
    <property type="nucleotide sequence ID" value="NZ_PYEP01000002.1"/>
</dbReference>
<comment type="caution">
    <text evidence="2">The sequence shown here is derived from an EMBL/GenBank/DDBJ whole genome shotgun (WGS) entry which is preliminary data.</text>
</comment>
<protein>
    <recommendedName>
        <fullName evidence="4">Type III secretion translocon protein HrpF</fullName>
    </recommendedName>
</protein>
<evidence type="ECO:0008006" key="4">
    <source>
        <dbReference type="Google" id="ProtNLM"/>
    </source>
</evidence>
<feature type="compositionally biased region" description="Polar residues" evidence="1">
    <location>
        <begin position="79"/>
        <end position="94"/>
    </location>
</feature>
<sequence>MRLSGFSPPPLTTPRDAGLAGKGLPSAQQPDVKEASANVLSLITPLTPESPPGTPGSGQSIPPLDQLFAGLITRLLSGLNDTPTSPQALPQSASPDAASDQMSFEEVVSTLGRNENLLKKPLDREGIAKLRDDPATPSDTKKALDALVNNPEMFDAIDPAKNGKTDGKISAKDIRAWQEHPAIRQYADAKAETYTHDYVPSDAKPGSPAREMSGNDAMRELYLYSESLPKKVNLQTLQNIADGSQDMGKCPPQVAAAAKYFTNNPGEWQKFTGKDDPNASVSRDRLCDLAAQNVKLSPQENKALETLQNNKDIFFKGGGIKPDKLADIANDPKNSQEVRDAANLLSQPNSMLFSMLDNGKHGAGGNFFNKANDRNIGKGDLDAFIRKGSGEVAPAPQLANAPTTPLEMSAQEDMAAGQETQPDQKKEKGGGIFKLLDILGYVATGLTILIPGVGAAGVAATAGRAAVTAGVREGLKQAAKEGIQEGAAQAVNAALTNKTGNQEINGPRVWAQG</sequence>
<dbReference type="AlphaFoldDB" id="A0A2P8VMS0"/>
<feature type="region of interest" description="Disordered" evidence="1">
    <location>
        <begin position="79"/>
        <end position="102"/>
    </location>
</feature>
<evidence type="ECO:0000313" key="2">
    <source>
        <dbReference type="EMBL" id="PSN08856.1"/>
    </source>
</evidence>
<evidence type="ECO:0000256" key="1">
    <source>
        <dbReference type="SAM" id="MobiDB-lite"/>
    </source>
</evidence>
<dbReference type="InterPro" id="IPR008718">
    <property type="entry name" value="NolX"/>
</dbReference>
<evidence type="ECO:0000313" key="3">
    <source>
        <dbReference type="Proteomes" id="UP000240212"/>
    </source>
</evidence>
<keyword evidence="3" id="KW-1185">Reference proteome</keyword>
<dbReference type="EMBL" id="PYEP01000002">
    <property type="protein sequence ID" value="PSN08856.1"/>
    <property type="molecule type" value="Genomic_DNA"/>
</dbReference>
<accession>A0A2P8VMS0</accession>
<proteinExistence type="predicted"/>
<dbReference type="OrthoDB" id="9801929at2"/>
<dbReference type="Proteomes" id="UP000240212">
    <property type="component" value="Unassembled WGS sequence"/>
</dbReference>
<gene>
    <name evidence="2" type="ORF">C7G83_05755</name>
</gene>
<reference evidence="2 3" key="1">
    <citation type="submission" date="2018-03" db="EMBL/GenBank/DDBJ databases">
        <title>Draft genome sequence of the first documented clinical Siccibacter turicensis isolate in Austria.</title>
        <authorList>
            <person name="Lepuschitz S."/>
            <person name="Pekard-Amenitsch S."/>
            <person name="Haunold R."/>
            <person name="Schill S."/>
            <person name="Mach R."/>
            <person name="Allerberger F."/>
            <person name="Ruppitsch W."/>
            <person name="Forsythe S.J."/>
        </authorList>
    </citation>
    <scope>NUCLEOTIDE SEQUENCE [LARGE SCALE GENOMIC DNA]</scope>
    <source>
        <strain evidence="2 3">6100069499-17</strain>
    </source>
</reference>
<organism evidence="2 3">
    <name type="scientific">Siccibacter turicensis</name>
    <dbReference type="NCBI Taxonomy" id="357233"/>
    <lineage>
        <taxon>Bacteria</taxon>
        <taxon>Pseudomonadati</taxon>
        <taxon>Pseudomonadota</taxon>
        <taxon>Gammaproteobacteria</taxon>
        <taxon>Enterobacterales</taxon>
        <taxon>Enterobacteriaceae</taxon>
        <taxon>Siccibacter</taxon>
    </lineage>
</organism>
<name>A0A2P8VMS0_9ENTR</name>
<feature type="region of interest" description="Disordered" evidence="1">
    <location>
        <begin position="1"/>
        <end position="64"/>
    </location>
</feature>
<dbReference type="Pfam" id="PF05819">
    <property type="entry name" value="NolX"/>
    <property type="match status" value="1"/>
</dbReference>